<reference evidence="2" key="1">
    <citation type="journal article" date="2006" name="PLoS Biol.">
        <title>Macronuclear genome sequence of the ciliate Tetrahymena thermophila, a model eukaryote.</title>
        <authorList>
            <person name="Eisen J.A."/>
            <person name="Coyne R.S."/>
            <person name="Wu M."/>
            <person name="Wu D."/>
            <person name="Thiagarajan M."/>
            <person name="Wortman J.R."/>
            <person name="Badger J.H."/>
            <person name="Ren Q."/>
            <person name="Amedeo P."/>
            <person name="Jones K.M."/>
            <person name="Tallon L.J."/>
            <person name="Delcher A.L."/>
            <person name="Salzberg S.L."/>
            <person name="Silva J.C."/>
            <person name="Haas B.J."/>
            <person name="Majoros W.H."/>
            <person name="Farzad M."/>
            <person name="Carlton J.M."/>
            <person name="Smith R.K. Jr."/>
            <person name="Garg J."/>
            <person name="Pearlman R.E."/>
            <person name="Karrer K.M."/>
            <person name="Sun L."/>
            <person name="Manning G."/>
            <person name="Elde N.C."/>
            <person name="Turkewitz A.P."/>
            <person name="Asai D.J."/>
            <person name="Wilkes D.E."/>
            <person name="Wang Y."/>
            <person name="Cai H."/>
            <person name="Collins K."/>
            <person name="Stewart B.A."/>
            <person name="Lee S.R."/>
            <person name="Wilamowska K."/>
            <person name="Weinberg Z."/>
            <person name="Ruzzo W.L."/>
            <person name="Wloga D."/>
            <person name="Gaertig J."/>
            <person name="Frankel J."/>
            <person name="Tsao C.-C."/>
            <person name="Gorovsky M.A."/>
            <person name="Keeling P.J."/>
            <person name="Waller R.F."/>
            <person name="Patron N.J."/>
            <person name="Cherry J.M."/>
            <person name="Stover N.A."/>
            <person name="Krieger C.J."/>
            <person name="del Toro C."/>
            <person name="Ryder H.F."/>
            <person name="Williamson S.C."/>
            <person name="Barbeau R.A."/>
            <person name="Hamilton E.P."/>
            <person name="Orias E."/>
        </authorList>
    </citation>
    <scope>NUCLEOTIDE SEQUENCE [LARGE SCALE GENOMIC DNA]</scope>
    <source>
        <strain evidence="2">SB210</strain>
    </source>
</reference>
<keyword evidence="2" id="KW-1185">Reference proteome</keyword>
<proteinExistence type="predicted"/>
<evidence type="ECO:0000313" key="2">
    <source>
        <dbReference type="Proteomes" id="UP000009168"/>
    </source>
</evidence>
<sequence length="106" mass="11940">MKTTLITAIGLATLLAISTLVLVRNTSNLKDIRYYDECTELQTTESGIFVVNTCLKFYKFTIVPNPQIKKNAFTTPCLSTYEMTPTDFTQFTQVSKVNKVECKLGQ</sequence>
<dbReference type="HOGENOM" id="CLU_2255574_0_0_1"/>
<dbReference type="InParanoid" id="Q238V0"/>
<dbReference type="Proteomes" id="UP000009168">
    <property type="component" value="Unassembled WGS sequence"/>
</dbReference>
<dbReference type="AlphaFoldDB" id="Q238V0"/>
<name>Q238V0_TETTS</name>
<dbReference type="GeneID" id="7823972"/>
<dbReference type="EMBL" id="GG662738">
    <property type="protein sequence ID" value="EAR93120.1"/>
    <property type="molecule type" value="Genomic_DNA"/>
</dbReference>
<evidence type="ECO:0000313" key="1">
    <source>
        <dbReference type="EMBL" id="EAR93120.1"/>
    </source>
</evidence>
<keyword evidence="1" id="KW-0812">Transmembrane</keyword>
<dbReference type="KEGG" id="tet:TTHERM_00449700"/>
<organism evidence="1 2">
    <name type="scientific">Tetrahymena thermophila (strain SB210)</name>
    <dbReference type="NCBI Taxonomy" id="312017"/>
    <lineage>
        <taxon>Eukaryota</taxon>
        <taxon>Sar</taxon>
        <taxon>Alveolata</taxon>
        <taxon>Ciliophora</taxon>
        <taxon>Intramacronucleata</taxon>
        <taxon>Oligohymenophorea</taxon>
        <taxon>Hymenostomatida</taxon>
        <taxon>Tetrahymenina</taxon>
        <taxon>Tetrahymenidae</taxon>
        <taxon>Tetrahymena</taxon>
    </lineage>
</organism>
<dbReference type="RefSeq" id="XP_001013365.1">
    <property type="nucleotide sequence ID" value="XM_001013365.1"/>
</dbReference>
<keyword evidence="1" id="KW-0472">Membrane</keyword>
<protein>
    <submittedName>
        <fullName evidence="1">Transmembrane protein, putative</fullName>
    </submittedName>
</protein>
<accession>Q238V0</accession>
<gene>
    <name evidence="1" type="ORF">TTHERM_00449700</name>
</gene>